<dbReference type="SUPFAM" id="SSF81383">
    <property type="entry name" value="F-box domain"/>
    <property type="match status" value="1"/>
</dbReference>
<evidence type="ECO:0000256" key="1">
    <source>
        <dbReference type="SAM" id="MobiDB-lite"/>
    </source>
</evidence>
<accession>A0A9Q1MPT3</accession>
<evidence type="ECO:0000313" key="2">
    <source>
        <dbReference type="EMBL" id="KAJ8561482.1"/>
    </source>
</evidence>
<evidence type="ECO:0008006" key="4">
    <source>
        <dbReference type="Google" id="ProtNLM"/>
    </source>
</evidence>
<dbReference type="AlphaFoldDB" id="A0A9Q1MPT3"/>
<comment type="caution">
    <text evidence="2">The sequence shown here is derived from an EMBL/GenBank/DDBJ whole genome shotgun (WGS) entry which is preliminary data.</text>
</comment>
<feature type="region of interest" description="Disordered" evidence="1">
    <location>
        <begin position="1"/>
        <end position="22"/>
    </location>
</feature>
<dbReference type="EMBL" id="JAJAGQ010000006">
    <property type="protein sequence ID" value="KAJ8561482.1"/>
    <property type="molecule type" value="Genomic_DNA"/>
</dbReference>
<protein>
    <recommendedName>
        <fullName evidence="4">F-box protein</fullName>
    </recommendedName>
</protein>
<sequence length="67" mass="7816">MESQASKRSKPTNDVQSYSSTSMQDSIPFLLQELITEILLRLSVKSLLKLRYVCEWEASLGYFYCWC</sequence>
<gene>
    <name evidence="2" type="ORF">K7X08_033959</name>
</gene>
<dbReference type="Proteomes" id="UP001152561">
    <property type="component" value="Unassembled WGS sequence"/>
</dbReference>
<reference evidence="3" key="1">
    <citation type="journal article" date="2023" name="Proc. Natl. Acad. Sci. U.S.A.">
        <title>Genomic and structural basis for evolution of tropane alkaloid biosynthesis.</title>
        <authorList>
            <person name="Wanga Y.-J."/>
            <person name="Taina T."/>
            <person name="Yua J.-Y."/>
            <person name="Lia J."/>
            <person name="Xua B."/>
            <person name="Chenc J."/>
            <person name="D'Auriad J.C."/>
            <person name="Huanga J.-P."/>
            <person name="Huanga S.-X."/>
        </authorList>
    </citation>
    <scope>NUCLEOTIDE SEQUENCE [LARGE SCALE GENOMIC DNA]</scope>
    <source>
        <strain evidence="3">cv. KIB-2019</strain>
    </source>
</reference>
<name>A0A9Q1MPT3_9SOLA</name>
<proteinExistence type="predicted"/>
<evidence type="ECO:0000313" key="3">
    <source>
        <dbReference type="Proteomes" id="UP001152561"/>
    </source>
</evidence>
<organism evidence="2 3">
    <name type="scientific">Anisodus acutangulus</name>
    <dbReference type="NCBI Taxonomy" id="402998"/>
    <lineage>
        <taxon>Eukaryota</taxon>
        <taxon>Viridiplantae</taxon>
        <taxon>Streptophyta</taxon>
        <taxon>Embryophyta</taxon>
        <taxon>Tracheophyta</taxon>
        <taxon>Spermatophyta</taxon>
        <taxon>Magnoliopsida</taxon>
        <taxon>eudicotyledons</taxon>
        <taxon>Gunneridae</taxon>
        <taxon>Pentapetalae</taxon>
        <taxon>asterids</taxon>
        <taxon>lamiids</taxon>
        <taxon>Solanales</taxon>
        <taxon>Solanaceae</taxon>
        <taxon>Solanoideae</taxon>
        <taxon>Hyoscyameae</taxon>
        <taxon>Anisodus</taxon>
    </lineage>
</organism>
<keyword evidence="3" id="KW-1185">Reference proteome</keyword>
<dbReference type="InterPro" id="IPR036047">
    <property type="entry name" value="F-box-like_dom_sf"/>
</dbReference>